<keyword evidence="1" id="KW-0378">Hydrolase</keyword>
<keyword evidence="1" id="KW-0645">Protease</keyword>
<dbReference type="Proteomes" id="UP000805704">
    <property type="component" value="Chromosome 12"/>
</dbReference>
<feature type="non-terminal residue" evidence="1">
    <location>
        <position position="1"/>
    </location>
</feature>
<evidence type="ECO:0000313" key="2">
    <source>
        <dbReference type="Proteomes" id="UP000805704"/>
    </source>
</evidence>
<keyword evidence="2" id="KW-1185">Reference proteome</keyword>
<proteinExistence type="predicted"/>
<gene>
    <name evidence="1" type="primary">IMMP2L</name>
    <name evidence="1" type="ORF">GBF38_020172</name>
</gene>
<accession>A0ACB7FE58</accession>
<reference evidence="1" key="1">
    <citation type="submission" date="2020-04" db="EMBL/GenBank/DDBJ databases">
        <title>A chromosome-scale assembly and high-density genetic map of the yellow drum (Nibea albiflora) genome.</title>
        <authorList>
            <person name="Xu D."/>
            <person name="Zhang W."/>
            <person name="Chen R."/>
            <person name="Tan P."/>
            <person name="Wang L."/>
            <person name="Song H."/>
            <person name="Tian L."/>
            <person name="Zhu Q."/>
            <person name="Wang B."/>
        </authorList>
    </citation>
    <scope>NUCLEOTIDE SEQUENCE</scope>
    <source>
        <strain evidence="1">ZJHYS-2018</strain>
    </source>
</reference>
<sequence>WFSRYLCPVQVMAQQASAGRRYLRAFVSGFFVAVPVTVTVLDRFAYVARVEGASMQLGENNSCYRGNWFLQGDNGFNLVKASSWLDFRLQVDKYRDDQRFSNGDIKATLTDRLNDPNSGRESSAAGHYLVLLCRHQNIPMTLSARTLGERSFDPDTAALSVVFMI</sequence>
<comment type="caution">
    <text evidence="1">The sequence shown here is derived from an EMBL/GenBank/DDBJ whole genome shotgun (WGS) entry which is preliminary data.</text>
</comment>
<protein>
    <submittedName>
        <fullName evidence="1">Mitochondrial inner membrane protease subunit 2</fullName>
    </submittedName>
</protein>
<name>A0ACB7FE58_NIBAL</name>
<dbReference type="EMBL" id="CM024800">
    <property type="protein sequence ID" value="KAG8012421.1"/>
    <property type="molecule type" value="Genomic_DNA"/>
</dbReference>
<evidence type="ECO:0000313" key="1">
    <source>
        <dbReference type="EMBL" id="KAG8012421.1"/>
    </source>
</evidence>
<organism evidence="1 2">
    <name type="scientific">Nibea albiflora</name>
    <name type="common">Yellow drum</name>
    <name type="synonym">Corvina albiflora</name>
    <dbReference type="NCBI Taxonomy" id="240163"/>
    <lineage>
        <taxon>Eukaryota</taxon>
        <taxon>Metazoa</taxon>
        <taxon>Chordata</taxon>
        <taxon>Craniata</taxon>
        <taxon>Vertebrata</taxon>
        <taxon>Euteleostomi</taxon>
        <taxon>Actinopterygii</taxon>
        <taxon>Neopterygii</taxon>
        <taxon>Teleostei</taxon>
        <taxon>Neoteleostei</taxon>
        <taxon>Acanthomorphata</taxon>
        <taxon>Eupercaria</taxon>
        <taxon>Sciaenidae</taxon>
        <taxon>Nibea</taxon>
    </lineage>
</organism>